<dbReference type="PANTHER" id="PTHR35174:SF3">
    <property type="entry name" value="BLL7171 PROTEIN"/>
    <property type="match status" value="1"/>
</dbReference>
<dbReference type="OrthoDB" id="668782at2"/>
<keyword evidence="4" id="KW-1185">Reference proteome</keyword>
<comment type="similarity">
    <text evidence="1">Belongs to the YciI family.</text>
</comment>
<sequence length="123" mass="13460">MKYVILIQSNPQSLAVWETLSEQQRTDFGLGHLRLTDQMRDAGVLVASEGLGDPALATQVSVRDGKTITSDGPFAEVKEHLAGFYLIDVADLGEAVAWAARTPDAGYTRVEVRPVLDMSEWDL</sequence>
<dbReference type="InterPro" id="IPR005545">
    <property type="entry name" value="YCII"/>
</dbReference>
<proteinExistence type="inferred from homology"/>
<evidence type="ECO:0000313" key="4">
    <source>
        <dbReference type="Proteomes" id="UP000249341"/>
    </source>
</evidence>
<feature type="domain" description="YCII-related" evidence="2">
    <location>
        <begin position="1"/>
        <end position="118"/>
    </location>
</feature>
<dbReference type="SUPFAM" id="SSF54909">
    <property type="entry name" value="Dimeric alpha+beta barrel"/>
    <property type="match status" value="1"/>
</dbReference>
<dbReference type="InterPro" id="IPR011008">
    <property type="entry name" value="Dimeric_a/b-barrel"/>
</dbReference>
<accession>A0A327ZAQ2</accession>
<comment type="caution">
    <text evidence="3">The sequence shown here is derived from an EMBL/GenBank/DDBJ whole genome shotgun (WGS) entry which is preliminary data.</text>
</comment>
<evidence type="ECO:0000256" key="1">
    <source>
        <dbReference type="ARBA" id="ARBA00007689"/>
    </source>
</evidence>
<name>A0A327ZAQ2_9ACTN</name>
<dbReference type="Gene3D" id="3.30.70.1060">
    <property type="entry name" value="Dimeric alpha+beta barrel"/>
    <property type="match status" value="1"/>
</dbReference>
<evidence type="ECO:0000313" key="3">
    <source>
        <dbReference type="EMBL" id="RAK36682.1"/>
    </source>
</evidence>
<dbReference type="EMBL" id="QLMJ01000008">
    <property type="protein sequence ID" value="RAK36682.1"/>
    <property type="molecule type" value="Genomic_DNA"/>
</dbReference>
<dbReference type="Proteomes" id="UP000249341">
    <property type="component" value="Unassembled WGS sequence"/>
</dbReference>
<reference evidence="3 4" key="1">
    <citation type="submission" date="2018-06" db="EMBL/GenBank/DDBJ databases">
        <title>Genomic Encyclopedia of Type Strains, Phase III (KMG-III): the genomes of soil and plant-associated and newly described type strains.</title>
        <authorList>
            <person name="Whitman W."/>
        </authorList>
    </citation>
    <scope>NUCLEOTIDE SEQUENCE [LARGE SCALE GENOMIC DNA]</scope>
    <source>
        <strain evidence="3 4">CGMCC 4.7090</strain>
    </source>
</reference>
<dbReference type="Pfam" id="PF03795">
    <property type="entry name" value="YCII"/>
    <property type="match status" value="1"/>
</dbReference>
<evidence type="ECO:0000259" key="2">
    <source>
        <dbReference type="Pfam" id="PF03795"/>
    </source>
</evidence>
<gene>
    <name evidence="3" type="ORF">B0I29_108272</name>
</gene>
<dbReference type="AlphaFoldDB" id="A0A327ZAQ2"/>
<dbReference type="PANTHER" id="PTHR35174">
    <property type="entry name" value="BLL7171 PROTEIN-RELATED"/>
    <property type="match status" value="1"/>
</dbReference>
<protein>
    <recommendedName>
        <fullName evidence="2">YCII-related domain-containing protein</fullName>
    </recommendedName>
</protein>
<organism evidence="3 4">
    <name type="scientific">Actinoplanes lutulentus</name>
    <dbReference type="NCBI Taxonomy" id="1287878"/>
    <lineage>
        <taxon>Bacteria</taxon>
        <taxon>Bacillati</taxon>
        <taxon>Actinomycetota</taxon>
        <taxon>Actinomycetes</taxon>
        <taxon>Micromonosporales</taxon>
        <taxon>Micromonosporaceae</taxon>
        <taxon>Actinoplanes</taxon>
    </lineage>
</organism>
<dbReference type="RefSeq" id="WP_111650479.1">
    <property type="nucleotide sequence ID" value="NZ_JACHWI010000007.1"/>
</dbReference>